<feature type="compositionally biased region" description="Low complexity" evidence="1">
    <location>
        <begin position="17"/>
        <end position="31"/>
    </location>
</feature>
<evidence type="ECO:0000313" key="3">
    <source>
        <dbReference type="Proteomes" id="UP001054889"/>
    </source>
</evidence>
<feature type="region of interest" description="Disordered" evidence="1">
    <location>
        <begin position="1"/>
        <end position="48"/>
    </location>
</feature>
<feature type="region of interest" description="Disordered" evidence="1">
    <location>
        <begin position="633"/>
        <end position="678"/>
    </location>
</feature>
<feature type="compositionally biased region" description="Polar residues" evidence="1">
    <location>
        <begin position="650"/>
        <end position="678"/>
    </location>
</feature>
<dbReference type="AlphaFoldDB" id="A0AAV5BY68"/>
<feature type="compositionally biased region" description="Polar residues" evidence="1">
    <location>
        <begin position="500"/>
        <end position="513"/>
    </location>
</feature>
<feature type="compositionally biased region" description="Polar residues" evidence="1">
    <location>
        <begin position="478"/>
        <end position="487"/>
    </location>
</feature>
<reference evidence="2" key="1">
    <citation type="journal article" date="2018" name="DNA Res.">
        <title>Multiple hybrid de novo genome assembly of finger millet, an orphan allotetraploid crop.</title>
        <authorList>
            <person name="Hatakeyama M."/>
            <person name="Aluri S."/>
            <person name="Balachadran M.T."/>
            <person name="Sivarajan S.R."/>
            <person name="Patrignani A."/>
            <person name="Gruter S."/>
            <person name="Poveda L."/>
            <person name="Shimizu-Inatsugi R."/>
            <person name="Baeten J."/>
            <person name="Francoijs K.J."/>
            <person name="Nataraja K.N."/>
            <person name="Reddy Y.A.N."/>
            <person name="Phadnis S."/>
            <person name="Ravikumar R.L."/>
            <person name="Schlapbach R."/>
            <person name="Sreeman S.M."/>
            <person name="Shimizu K.K."/>
        </authorList>
    </citation>
    <scope>NUCLEOTIDE SEQUENCE</scope>
</reference>
<reference evidence="2" key="2">
    <citation type="submission" date="2021-12" db="EMBL/GenBank/DDBJ databases">
        <title>Resequencing data analysis of finger millet.</title>
        <authorList>
            <person name="Hatakeyama M."/>
            <person name="Aluri S."/>
            <person name="Balachadran M.T."/>
            <person name="Sivarajan S.R."/>
            <person name="Poveda L."/>
            <person name="Shimizu-Inatsugi R."/>
            <person name="Schlapbach R."/>
            <person name="Sreeman S.M."/>
            <person name="Shimizu K.K."/>
        </authorList>
    </citation>
    <scope>NUCLEOTIDE SEQUENCE</scope>
</reference>
<keyword evidence="3" id="KW-1185">Reference proteome</keyword>
<evidence type="ECO:0000313" key="2">
    <source>
        <dbReference type="EMBL" id="GJM91334.1"/>
    </source>
</evidence>
<protein>
    <submittedName>
        <fullName evidence="2">Uncharacterized protein</fullName>
    </submittedName>
</protein>
<feature type="region of interest" description="Disordered" evidence="1">
    <location>
        <begin position="525"/>
        <end position="557"/>
    </location>
</feature>
<proteinExistence type="predicted"/>
<dbReference type="Proteomes" id="UP001054889">
    <property type="component" value="Unassembled WGS sequence"/>
</dbReference>
<dbReference type="PANTHER" id="PTHR34361">
    <property type="entry name" value="OS08G0157800 PROTEIN"/>
    <property type="match status" value="1"/>
</dbReference>
<name>A0AAV5BY68_ELECO</name>
<feature type="compositionally biased region" description="Basic and acidic residues" evidence="1">
    <location>
        <begin position="543"/>
        <end position="553"/>
    </location>
</feature>
<feature type="region of interest" description="Disordered" evidence="1">
    <location>
        <begin position="174"/>
        <end position="193"/>
    </location>
</feature>
<feature type="region of interest" description="Disordered" evidence="1">
    <location>
        <begin position="478"/>
        <end position="513"/>
    </location>
</feature>
<sequence>MLPYSAGDHRRSPPPRGAFSSSLSPSAAPFPAADPAPPGPGRDLPTAPSVYAAAAGDWGNASWIEPPVSYMAPVATPSAAAPGYKGRPPSLCGLCFKGRHANDGPHGTLYGIYSRINYNSDFPGLQSIRSESSNLLSEKHPRTCQENSEVLSGDVGPSVFTQQQNSVVSKLLDHSGAESTGPYPPRQDTNQYPFGSSYDKYVTQLSSCSTDTQPHILSAHYVNSSEMAKRTAPVMNGTTGESSFSASSYMNPCRINLDYFDCTWNEQKDIGYQTTDKQYGKWSNSLEDTATSGNYPLNPLGENYLGVERSGNRRLQESSDTKCDTGNFISKFSSSEIGFLPPREFSSELLEVNNTSVDSPCWKGTPATYPSPFGIMENKDAPRTVIGAVGYNSSYQSQKAPEINFMYPAPFPECQEVSGSENDLSKVFKLPVRFENFNNGVPRVRVYPDVASHATYWPNKQHAATCCDPVEDSKNVITSSQNESSCPASKAKLLDEHSGSHTGSMSEATNEKVSSPIVTSAKLCVDNLTSGNPPGNSSSAAVGKEESTQKRSENPSQCYPGAEAIMLNMSSDSSSSTRAIFLKLMHNLSVALLSTCKDGSVFSEDEEGILQSVIQNLTAASSKRSKVSFLSHLSEGSKGSNSSTTSKKSQNLAKESTVPLQHQGADSGSGQSPIVNRSTVNGVDNDVFARLKVLQSRTDNVTSFGEFDCEGQQEVSKKACEVEDAVIARLKVLKSCPDNATSLSQESMPDARINRADDAVMARLRILESRPHNVSFLGQESRKQEVDAGTNKDDVVDDAVMARLRILKSRPDNVTSMCDFSKEHEEACDDQSNRDGVEVMSSRHIFNVQQTAKFMQCFDSANHLERNNLTSGLESVVDGTCTNGSADVASPKPCDTPSEEMIKKDAVQGEVNLGGNHVWPQAAGESNVKAEGFQEIHLVSAPVHQYGSSPSEWEHVLKENFFHPSK</sequence>
<accession>A0AAV5BY68</accession>
<gene>
    <name evidence="2" type="primary">ga07697</name>
    <name evidence="2" type="ORF">PR202_ga07697</name>
</gene>
<organism evidence="2 3">
    <name type="scientific">Eleusine coracana subsp. coracana</name>
    <dbReference type="NCBI Taxonomy" id="191504"/>
    <lineage>
        <taxon>Eukaryota</taxon>
        <taxon>Viridiplantae</taxon>
        <taxon>Streptophyta</taxon>
        <taxon>Embryophyta</taxon>
        <taxon>Tracheophyta</taxon>
        <taxon>Spermatophyta</taxon>
        <taxon>Magnoliopsida</taxon>
        <taxon>Liliopsida</taxon>
        <taxon>Poales</taxon>
        <taxon>Poaceae</taxon>
        <taxon>PACMAD clade</taxon>
        <taxon>Chloridoideae</taxon>
        <taxon>Cynodonteae</taxon>
        <taxon>Eleusininae</taxon>
        <taxon>Eleusine</taxon>
    </lineage>
</organism>
<dbReference type="EMBL" id="BQKI01000003">
    <property type="protein sequence ID" value="GJM91334.1"/>
    <property type="molecule type" value="Genomic_DNA"/>
</dbReference>
<evidence type="ECO:0000256" key="1">
    <source>
        <dbReference type="SAM" id="MobiDB-lite"/>
    </source>
</evidence>
<dbReference type="PANTHER" id="PTHR34361:SF10">
    <property type="entry name" value="EXPRESSED PROTEIN"/>
    <property type="match status" value="1"/>
</dbReference>
<feature type="compositionally biased region" description="Low complexity" evidence="1">
    <location>
        <begin position="634"/>
        <end position="649"/>
    </location>
</feature>
<comment type="caution">
    <text evidence="2">The sequence shown here is derived from an EMBL/GenBank/DDBJ whole genome shotgun (WGS) entry which is preliminary data.</text>
</comment>
<feature type="compositionally biased region" description="Polar residues" evidence="1">
    <location>
        <begin position="527"/>
        <end position="540"/>
    </location>
</feature>